<dbReference type="InterPro" id="IPR058531">
    <property type="entry name" value="Baseplate_J_M"/>
</dbReference>
<protein>
    <submittedName>
        <fullName evidence="5">Baseplate J/gp47 family protein</fullName>
    </submittedName>
</protein>
<gene>
    <name evidence="5" type="ORF">ENR59_08515</name>
</gene>
<dbReference type="EMBL" id="DSRP01000587">
    <property type="protein sequence ID" value="HGG92974.1"/>
    <property type="molecule type" value="Genomic_DNA"/>
</dbReference>
<feature type="domain" description="Baseplate protein J-like barrel" evidence="2">
    <location>
        <begin position="89"/>
        <end position="159"/>
    </location>
</feature>
<evidence type="ECO:0000259" key="3">
    <source>
        <dbReference type="Pfam" id="PF26078"/>
    </source>
</evidence>
<dbReference type="PANTHER" id="PTHR37829:SF3">
    <property type="entry name" value="PROTEIN JAYE-RELATED"/>
    <property type="match status" value="1"/>
</dbReference>
<evidence type="ECO:0000259" key="2">
    <source>
        <dbReference type="Pfam" id="PF04865"/>
    </source>
</evidence>
<proteinExistence type="inferred from homology"/>
<name>A0A7C4EMR8_9BACT</name>
<dbReference type="InterPro" id="IPR058530">
    <property type="entry name" value="Baseplate_J-like_C"/>
</dbReference>
<reference evidence="5" key="1">
    <citation type="journal article" date="2020" name="mSystems">
        <title>Genome- and Community-Level Interaction Insights into Carbon Utilization and Element Cycling Functions of Hydrothermarchaeota in Hydrothermal Sediment.</title>
        <authorList>
            <person name="Zhou Z."/>
            <person name="Liu Y."/>
            <person name="Xu W."/>
            <person name="Pan J."/>
            <person name="Luo Z.H."/>
            <person name="Li M."/>
        </authorList>
    </citation>
    <scope>NUCLEOTIDE SEQUENCE [LARGE SCALE GENOMIC DNA]</scope>
    <source>
        <strain evidence="5">SpSt-413</strain>
    </source>
</reference>
<feature type="domain" description="Baseplate J-like central" evidence="3">
    <location>
        <begin position="190"/>
        <end position="252"/>
    </location>
</feature>
<comment type="similarity">
    <text evidence="1">Belongs to the Mu gp47/PBSX XkdT family.</text>
</comment>
<evidence type="ECO:0000256" key="1">
    <source>
        <dbReference type="ARBA" id="ARBA00038087"/>
    </source>
</evidence>
<evidence type="ECO:0000259" key="4">
    <source>
        <dbReference type="Pfam" id="PF26079"/>
    </source>
</evidence>
<dbReference type="AlphaFoldDB" id="A0A7C4EMR8"/>
<dbReference type="PANTHER" id="PTHR37829">
    <property type="entry name" value="PHAGE-LIKE ELEMENT PBSX PROTEIN XKDT"/>
    <property type="match status" value="1"/>
</dbReference>
<comment type="caution">
    <text evidence="5">The sequence shown here is derived from an EMBL/GenBank/DDBJ whole genome shotgun (WGS) entry which is preliminary data.</text>
</comment>
<organism evidence="5">
    <name type="scientific">Fundidesulfovibrio putealis</name>
    <dbReference type="NCBI Taxonomy" id="270496"/>
    <lineage>
        <taxon>Bacteria</taxon>
        <taxon>Pseudomonadati</taxon>
        <taxon>Thermodesulfobacteriota</taxon>
        <taxon>Desulfovibrionia</taxon>
        <taxon>Desulfovibrionales</taxon>
        <taxon>Desulfovibrionaceae</taxon>
        <taxon>Fundidesulfovibrio</taxon>
    </lineage>
</organism>
<feature type="domain" description="Baseplate J-like C-terminal" evidence="4">
    <location>
        <begin position="267"/>
        <end position="349"/>
    </location>
</feature>
<dbReference type="Pfam" id="PF26078">
    <property type="entry name" value="Baseplate_J_M"/>
    <property type="match status" value="1"/>
</dbReference>
<dbReference type="Pfam" id="PF26079">
    <property type="entry name" value="Baseplate_J_C"/>
    <property type="match status" value="1"/>
</dbReference>
<accession>A0A7C4EMR8</accession>
<dbReference type="InterPro" id="IPR052399">
    <property type="entry name" value="Phage_Baseplate_Assmbl_Protein"/>
</dbReference>
<dbReference type="Pfam" id="PF04865">
    <property type="entry name" value="Baseplate_J"/>
    <property type="match status" value="1"/>
</dbReference>
<dbReference type="InterPro" id="IPR006949">
    <property type="entry name" value="Barrel_Baseplate_J-like"/>
</dbReference>
<sequence length="354" mass="37445">MYSIPSFEDIRAAYLRDIKNLLPDAATDPDSDFYIRATALASAVDGLYHHQLWTARQVLPDTSDPEYLERHAALRGITRKPAIAASGELTAQGTPGTVIPSGESVRHAATNLTFLTAAQGIIGADGRAVVPVAAAQAGVMPAFSGEPVLFVQAPEGVLSQAGLTLSGGVSAETDAELLARLLDYMMHPPGGGNAYDYRRWVMAVPGVSRAWTFPNRRGLGSVDVAVLGPDGEALPSVIEAAQAEVDRQRPAACKDAWVLSPTPVPVTIKVAVRLDPAITTLALFTAQLQEALAAAFKDLPPGGVVYRSRIESIVSGVQGVVDRVVKVPQANFVAVVDAQRLEWPRLGLVQAEAM</sequence>
<evidence type="ECO:0000313" key="5">
    <source>
        <dbReference type="EMBL" id="HGG92974.1"/>
    </source>
</evidence>